<feature type="signal peptide" evidence="3">
    <location>
        <begin position="1"/>
        <end position="21"/>
    </location>
</feature>
<evidence type="ECO:0000256" key="3">
    <source>
        <dbReference type="SAM" id="SignalP"/>
    </source>
</evidence>
<evidence type="ECO:0000259" key="6">
    <source>
        <dbReference type="Pfam" id="PF25944"/>
    </source>
</evidence>
<dbReference type="AlphaFoldDB" id="A0A7W0CAN4"/>
<evidence type="ECO:0000259" key="5">
    <source>
        <dbReference type="Pfam" id="PF25917"/>
    </source>
</evidence>
<organism evidence="8 9">
    <name type="scientific">Desulfosalsimonas propionicica</name>
    <dbReference type="NCBI Taxonomy" id="332175"/>
    <lineage>
        <taxon>Bacteria</taxon>
        <taxon>Pseudomonadati</taxon>
        <taxon>Thermodesulfobacteriota</taxon>
        <taxon>Desulfobacteria</taxon>
        <taxon>Desulfobacterales</taxon>
        <taxon>Desulfosalsimonadaceae</taxon>
        <taxon>Desulfosalsimonas</taxon>
    </lineage>
</organism>
<dbReference type="GO" id="GO:0005886">
    <property type="term" value="C:plasma membrane"/>
    <property type="evidence" value="ECO:0007669"/>
    <property type="project" value="TreeGrafter"/>
</dbReference>
<feature type="domain" description="Multidrug resistance protein MdtA-like C-terminal permuted SH3" evidence="7">
    <location>
        <begin position="304"/>
        <end position="359"/>
    </location>
</feature>
<dbReference type="Pfam" id="PF25917">
    <property type="entry name" value="BSH_RND"/>
    <property type="match status" value="1"/>
</dbReference>
<feature type="chain" id="PRO_5031304878" evidence="3">
    <location>
        <begin position="22"/>
        <end position="376"/>
    </location>
</feature>
<protein>
    <submittedName>
        <fullName evidence="8">Membrane fusion protein (Multidrug efflux system)</fullName>
    </submittedName>
</protein>
<proteinExistence type="inferred from homology"/>
<dbReference type="Pfam" id="PF25967">
    <property type="entry name" value="RND-MFP_C"/>
    <property type="match status" value="1"/>
</dbReference>
<dbReference type="SUPFAM" id="SSF111369">
    <property type="entry name" value="HlyD-like secretion proteins"/>
    <property type="match status" value="1"/>
</dbReference>
<dbReference type="InterPro" id="IPR058624">
    <property type="entry name" value="MdtA-like_HH"/>
</dbReference>
<dbReference type="InterPro" id="IPR006143">
    <property type="entry name" value="RND_pump_MFP"/>
</dbReference>
<feature type="domain" description="Multidrug resistance protein MdtA-like beta-barrel" evidence="6">
    <location>
        <begin position="245"/>
        <end position="293"/>
    </location>
</feature>
<dbReference type="Gene3D" id="1.10.287.470">
    <property type="entry name" value="Helix hairpin bin"/>
    <property type="match status" value="1"/>
</dbReference>
<evidence type="ECO:0000256" key="1">
    <source>
        <dbReference type="ARBA" id="ARBA00004196"/>
    </source>
</evidence>
<name>A0A7W0CAN4_9BACT</name>
<reference evidence="8 9" key="1">
    <citation type="submission" date="2020-07" db="EMBL/GenBank/DDBJ databases">
        <title>Genomic Encyclopedia of Type Strains, Phase IV (KMG-IV): sequencing the most valuable type-strain genomes for metagenomic binning, comparative biology and taxonomic classification.</title>
        <authorList>
            <person name="Goeker M."/>
        </authorList>
    </citation>
    <scope>NUCLEOTIDE SEQUENCE [LARGE SCALE GENOMIC DNA]</scope>
    <source>
        <strain evidence="8 9">DSM 17721</strain>
    </source>
</reference>
<feature type="domain" description="Multidrug resistance protein MdtA-like barrel-sandwich hybrid" evidence="5">
    <location>
        <begin position="61"/>
        <end position="189"/>
    </location>
</feature>
<accession>A0A7W0CAN4</accession>
<keyword evidence="3" id="KW-0732">Signal</keyword>
<dbReference type="PANTHER" id="PTHR30158">
    <property type="entry name" value="ACRA/E-RELATED COMPONENT OF DRUG EFFLUX TRANSPORTER"/>
    <property type="match status" value="1"/>
</dbReference>
<dbReference type="Gene3D" id="2.40.50.100">
    <property type="match status" value="1"/>
</dbReference>
<dbReference type="NCBIfam" id="TIGR01730">
    <property type="entry name" value="RND_mfp"/>
    <property type="match status" value="1"/>
</dbReference>
<gene>
    <name evidence="8" type="ORF">HNR65_002518</name>
</gene>
<dbReference type="GO" id="GO:0046677">
    <property type="term" value="P:response to antibiotic"/>
    <property type="evidence" value="ECO:0007669"/>
    <property type="project" value="TreeGrafter"/>
</dbReference>
<dbReference type="InterPro" id="IPR058626">
    <property type="entry name" value="MdtA-like_b-barrel"/>
</dbReference>
<comment type="subcellular location">
    <subcellularLocation>
        <location evidence="1">Cell envelope</location>
    </subcellularLocation>
</comment>
<evidence type="ECO:0000313" key="8">
    <source>
        <dbReference type="EMBL" id="MBA2882177.1"/>
    </source>
</evidence>
<dbReference type="EMBL" id="JACDUS010000007">
    <property type="protein sequence ID" value="MBA2882177.1"/>
    <property type="molecule type" value="Genomic_DNA"/>
</dbReference>
<evidence type="ECO:0000259" key="7">
    <source>
        <dbReference type="Pfam" id="PF25967"/>
    </source>
</evidence>
<keyword evidence="9" id="KW-1185">Reference proteome</keyword>
<evidence type="ECO:0000313" key="9">
    <source>
        <dbReference type="Proteomes" id="UP000525298"/>
    </source>
</evidence>
<dbReference type="Gene3D" id="2.40.420.20">
    <property type="match status" value="1"/>
</dbReference>
<sequence>MKADLWILIFSLIMVPVSGSAAPEDQGPKGPPPLVQVAAVDLENARKPEKFVGHVEAIVSIDLRARVEGYLEKVNFCEGAAVDKGQLLYVIEQGPYQTRVDSAKAGVIQAEADLFKARTRLGRLQSARPESVSKTDLDDARAARDLARGRLQEAEAGLELAEINLDYTTIEAPIKGRVGQSFYKQGDLVGPSSGPLAEIVRMDPIRVVFSMNESNMDMLHHVDTDTPAAPDGKELTVRVRFPGKKVDYAHEGKIEFIDNRMDPETGTIAVRARFDNPEGQLVPGRYVNVFVQPDQPDMQPAVLQRAVQQDRDGRFVFVVNQNAGVEKRRIGTGPVIGDKVIVQSGLSQGETVIVEGIQKVSPGIRVKTRTDEKEDF</sequence>
<comment type="similarity">
    <text evidence="2">Belongs to the membrane fusion protein (MFP) (TC 8.A.1) family.</text>
</comment>
<dbReference type="Pfam" id="PF25944">
    <property type="entry name" value="Beta-barrel_RND"/>
    <property type="match status" value="1"/>
</dbReference>
<dbReference type="Gene3D" id="2.40.30.170">
    <property type="match status" value="1"/>
</dbReference>
<evidence type="ECO:0000256" key="2">
    <source>
        <dbReference type="ARBA" id="ARBA00009477"/>
    </source>
</evidence>
<dbReference type="Pfam" id="PF25876">
    <property type="entry name" value="HH_MFP_RND"/>
    <property type="match status" value="1"/>
</dbReference>
<comment type="caution">
    <text evidence="8">The sequence shown here is derived from an EMBL/GenBank/DDBJ whole genome shotgun (WGS) entry which is preliminary data.</text>
</comment>
<dbReference type="GO" id="GO:0030313">
    <property type="term" value="C:cell envelope"/>
    <property type="evidence" value="ECO:0007669"/>
    <property type="project" value="UniProtKB-SubCell"/>
</dbReference>
<dbReference type="Proteomes" id="UP000525298">
    <property type="component" value="Unassembled WGS sequence"/>
</dbReference>
<dbReference type="GO" id="GO:0022857">
    <property type="term" value="F:transmembrane transporter activity"/>
    <property type="evidence" value="ECO:0007669"/>
    <property type="project" value="InterPro"/>
</dbReference>
<dbReference type="InterPro" id="IPR058625">
    <property type="entry name" value="MdtA-like_BSH"/>
</dbReference>
<evidence type="ECO:0000259" key="4">
    <source>
        <dbReference type="Pfam" id="PF25876"/>
    </source>
</evidence>
<dbReference type="RefSeq" id="WP_181551826.1">
    <property type="nucleotide sequence ID" value="NZ_JACDUS010000007.1"/>
</dbReference>
<dbReference type="InterPro" id="IPR058627">
    <property type="entry name" value="MdtA-like_C"/>
</dbReference>
<feature type="domain" description="Multidrug resistance protein MdtA-like alpha-helical hairpin" evidence="4">
    <location>
        <begin position="101"/>
        <end position="168"/>
    </location>
</feature>